<dbReference type="Proteomes" id="UP000052023">
    <property type="component" value="Unassembled WGS sequence"/>
</dbReference>
<protein>
    <submittedName>
        <fullName evidence="2">Uncharacterized protein</fullName>
    </submittedName>
</protein>
<keyword evidence="3" id="KW-1185">Reference proteome</keyword>
<keyword evidence="1" id="KW-0732">Signal</keyword>
<dbReference type="AlphaFoldDB" id="A0A0R3NH57"/>
<proteinExistence type="predicted"/>
<evidence type="ECO:0000313" key="3">
    <source>
        <dbReference type="Proteomes" id="UP000052023"/>
    </source>
</evidence>
<feature type="chain" id="PRO_5006445338" evidence="1">
    <location>
        <begin position="28"/>
        <end position="390"/>
    </location>
</feature>
<feature type="signal peptide" evidence="1">
    <location>
        <begin position="1"/>
        <end position="27"/>
    </location>
</feature>
<reference evidence="2 3" key="1">
    <citation type="submission" date="2014-03" db="EMBL/GenBank/DDBJ databases">
        <title>Bradyrhizobium valentinum sp. nov., isolated from effective nodules of Lupinus mariae-josephae, a lupine endemic of basic-lime soils in Eastern Spain.</title>
        <authorList>
            <person name="Duran D."/>
            <person name="Rey L."/>
            <person name="Navarro A."/>
            <person name="Busquets A."/>
            <person name="Imperial J."/>
            <person name="Ruiz-Argueso T."/>
        </authorList>
    </citation>
    <scope>NUCLEOTIDE SEQUENCE [LARGE SCALE GENOMIC DNA]</scope>
    <source>
        <strain evidence="2 3">Ro19</strain>
    </source>
</reference>
<sequence length="390" mass="42339">MGIKSHTAAPKAALALGIFFTAPGSVATNAIVSTVTSLGAAAVGNLSFMSPAMGEPAALTKKQSDALNAYNNARSNFESILGQRRAQINSNQQLPNLPGQALYLARNNMMSAYKDLTDALPSKIGGSNKYGIPPAYFSADNEPLLDEYRRLFDLMQAPPANAQNSDTPFKDVVDLGTAIARAKGLDAANAEAAGRISLGLFFAETNGNQNIGNARSNKYKGSLQTGVPEDQIGRKKWAAIKKSIAAVDPALNARDDKEEARAGNLDHRYNHWTAVRDGLMNAHADIFPQVPAIVKTLPDPIDQMKLFELIQIIPSPTKSALGSRNLLDYRISDPKIMAYLRNNSVFTFGRADRAKTSATYREILDAMWLFNEKFERALSTFDEIKKQSKG</sequence>
<dbReference type="EMBL" id="LLYA01000046">
    <property type="protein sequence ID" value="KRR29046.1"/>
    <property type="molecule type" value="Genomic_DNA"/>
</dbReference>
<evidence type="ECO:0000313" key="2">
    <source>
        <dbReference type="EMBL" id="KRR29046.1"/>
    </source>
</evidence>
<gene>
    <name evidence="2" type="ORF">CQ13_18015</name>
</gene>
<name>A0A0R3NH57_9BRAD</name>
<evidence type="ECO:0000256" key="1">
    <source>
        <dbReference type="SAM" id="SignalP"/>
    </source>
</evidence>
<comment type="caution">
    <text evidence="2">The sequence shown here is derived from an EMBL/GenBank/DDBJ whole genome shotgun (WGS) entry which is preliminary data.</text>
</comment>
<dbReference type="OrthoDB" id="8196952at2"/>
<organism evidence="2 3">
    <name type="scientific">Bradyrhizobium retamae</name>
    <dbReference type="NCBI Taxonomy" id="1300035"/>
    <lineage>
        <taxon>Bacteria</taxon>
        <taxon>Pseudomonadati</taxon>
        <taxon>Pseudomonadota</taxon>
        <taxon>Alphaproteobacteria</taxon>
        <taxon>Hyphomicrobiales</taxon>
        <taxon>Nitrobacteraceae</taxon>
        <taxon>Bradyrhizobium</taxon>
    </lineage>
</organism>
<accession>A0A0R3NH57</accession>